<feature type="domain" description="SET" evidence="1">
    <location>
        <begin position="3"/>
        <end position="140"/>
    </location>
</feature>
<dbReference type="AlphaFoldDB" id="A0A8H6RVA3"/>
<dbReference type="InterPro" id="IPR053185">
    <property type="entry name" value="SET_domain_protein"/>
</dbReference>
<evidence type="ECO:0000313" key="3">
    <source>
        <dbReference type="Proteomes" id="UP000660729"/>
    </source>
</evidence>
<dbReference type="Pfam" id="PF00856">
    <property type="entry name" value="SET"/>
    <property type="match status" value="1"/>
</dbReference>
<dbReference type="PANTHER" id="PTHR47332">
    <property type="entry name" value="SET DOMAIN-CONTAINING PROTEIN 5"/>
    <property type="match status" value="1"/>
</dbReference>
<dbReference type="InterPro" id="IPR046341">
    <property type="entry name" value="SET_dom_sf"/>
</dbReference>
<evidence type="ECO:0000313" key="2">
    <source>
        <dbReference type="EMBL" id="KAF7198114.1"/>
    </source>
</evidence>
<dbReference type="InterPro" id="IPR001214">
    <property type="entry name" value="SET_dom"/>
</dbReference>
<dbReference type="PROSITE" id="PS50280">
    <property type="entry name" value="SET"/>
    <property type="match status" value="1"/>
</dbReference>
<dbReference type="SUPFAM" id="SSF82199">
    <property type="entry name" value="SET domain"/>
    <property type="match status" value="1"/>
</dbReference>
<gene>
    <name evidence="2" type="ORF">HII31_00470</name>
</gene>
<accession>A0A8H6RVA3</accession>
<comment type="caution">
    <text evidence="2">The sequence shown here is derived from an EMBL/GenBank/DDBJ whole genome shotgun (WGS) entry which is preliminary data.</text>
</comment>
<organism evidence="2 3">
    <name type="scientific">Pseudocercospora fuligena</name>
    <dbReference type="NCBI Taxonomy" id="685502"/>
    <lineage>
        <taxon>Eukaryota</taxon>
        <taxon>Fungi</taxon>
        <taxon>Dikarya</taxon>
        <taxon>Ascomycota</taxon>
        <taxon>Pezizomycotina</taxon>
        <taxon>Dothideomycetes</taxon>
        <taxon>Dothideomycetidae</taxon>
        <taxon>Mycosphaerellales</taxon>
        <taxon>Mycosphaerellaceae</taxon>
        <taxon>Pseudocercospora</taxon>
    </lineage>
</organism>
<dbReference type="PANTHER" id="PTHR47332:SF4">
    <property type="entry name" value="SET DOMAIN-CONTAINING PROTEIN 5"/>
    <property type="match status" value="1"/>
</dbReference>
<keyword evidence="3" id="KW-1185">Reference proteome</keyword>
<proteinExistence type="predicted"/>
<sequence length="140" mass="15701">MAYPYKIKSSSGKGEGVFATEKLEIGARVMRDKETMRTGLKPNEYDTQKAFDQLDDKDKQRFMKLDEGARSYKTKVHRIYRTNAFASGDGSYCFVYLDVSKINHSCTPNAELVPDPVTKAVHVVAVRGIDAGEEASDFCF</sequence>
<evidence type="ECO:0000259" key="1">
    <source>
        <dbReference type="PROSITE" id="PS50280"/>
    </source>
</evidence>
<dbReference type="EMBL" id="JABCIY010000003">
    <property type="protein sequence ID" value="KAF7198114.1"/>
    <property type="molecule type" value="Genomic_DNA"/>
</dbReference>
<dbReference type="Gene3D" id="2.170.270.10">
    <property type="entry name" value="SET domain"/>
    <property type="match status" value="1"/>
</dbReference>
<name>A0A8H6RVA3_9PEZI</name>
<dbReference type="Proteomes" id="UP000660729">
    <property type="component" value="Unassembled WGS sequence"/>
</dbReference>
<dbReference type="SMART" id="SM00317">
    <property type="entry name" value="SET"/>
    <property type="match status" value="1"/>
</dbReference>
<dbReference type="OrthoDB" id="265717at2759"/>
<reference evidence="2" key="1">
    <citation type="submission" date="2020-04" db="EMBL/GenBank/DDBJ databases">
        <title>Draft genome resource of the tomato pathogen Pseudocercospora fuligena.</title>
        <authorList>
            <person name="Zaccaron A."/>
        </authorList>
    </citation>
    <scope>NUCLEOTIDE SEQUENCE</scope>
    <source>
        <strain evidence="2">PF001</strain>
    </source>
</reference>
<protein>
    <submittedName>
        <fullName evidence="2">SET domain-containing protein 5</fullName>
    </submittedName>
</protein>